<dbReference type="InterPro" id="IPR051316">
    <property type="entry name" value="Zinc-reg_GTPase_activator"/>
</dbReference>
<organism evidence="7 8">
    <name type="scientific">Amycolatopsis albidoflavus</name>
    <dbReference type="NCBI Taxonomy" id="102226"/>
    <lineage>
        <taxon>Bacteria</taxon>
        <taxon>Bacillati</taxon>
        <taxon>Actinomycetota</taxon>
        <taxon>Actinomycetes</taxon>
        <taxon>Pseudonocardiales</taxon>
        <taxon>Pseudonocardiaceae</taxon>
        <taxon>Amycolatopsis</taxon>
    </lineage>
</organism>
<dbReference type="RefSeq" id="WP_344278198.1">
    <property type="nucleotide sequence ID" value="NZ_BAAAHV010000015.1"/>
</dbReference>
<comment type="catalytic activity">
    <reaction evidence="5">
        <text>GTP + H2O = GDP + phosphate + H(+)</text>
        <dbReference type="Rhea" id="RHEA:19669"/>
        <dbReference type="ChEBI" id="CHEBI:15377"/>
        <dbReference type="ChEBI" id="CHEBI:15378"/>
        <dbReference type="ChEBI" id="CHEBI:37565"/>
        <dbReference type="ChEBI" id="CHEBI:43474"/>
        <dbReference type="ChEBI" id="CHEBI:58189"/>
    </reaction>
    <physiologicalReaction direction="left-to-right" evidence="5">
        <dbReference type="Rhea" id="RHEA:19670"/>
    </physiologicalReaction>
</comment>
<dbReference type="EMBL" id="JBHUKQ010000016">
    <property type="protein sequence ID" value="MFD2485570.1"/>
    <property type="molecule type" value="Genomic_DNA"/>
</dbReference>
<keyword evidence="2" id="KW-0378">Hydrolase</keyword>
<reference evidence="8" key="1">
    <citation type="journal article" date="2019" name="Int. J. Syst. Evol. Microbiol.">
        <title>The Global Catalogue of Microorganisms (GCM) 10K type strain sequencing project: providing services to taxonomists for standard genome sequencing and annotation.</title>
        <authorList>
            <consortium name="The Broad Institute Genomics Platform"/>
            <consortium name="The Broad Institute Genome Sequencing Center for Infectious Disease"/>
            <person name="Wu L."/>
            <person name="Ma J."/>
        </authorList>
    </citation>
    <scope>NUCLEOTIDE SEQUENCE [LARGE SCALE GENOMIC DNA]</scope>
    <source>
        <strain evidence="8">CGMCC 4.7638</strain>
    </source>
</reference>
<accession>A0ABW5I8X5</accession>
<feature type="domain" description="CobW C-terminal" evidence="6">
    <location>
        <begin position="224"/>
        <end position="314"/>
    </location>
</feature>
<proteinExistence type="inferred from homology"/>
<evidence type="ECO:0000256" key="1">
    <source>
        <dbReference type="ARBA" id="ARBA00022741"/>
    </source>
</evidence>
<dbReference type="Pfam" id="PF02492">
    <property type="entry name" value="cobW"/>
    <property type="match status" value="1"/>
</dbReference>
<name>A0ABW5I8X5_9PSEU</name>
<dbReference type="InterPro" id="IPR011629">
    <property type="entry name" value="CobW-like_C"/>
</dbReference>
<comment type="similarity">
    <text evidence="4">Belongs to the SIMIBI class G3E GTPase family. ZNG1 subfamily.</text>
</comment>
<dbReference type="PANTHER" id="PTHR13748:SF62">
    <property type="entry name" value="COBW DOMAIN-CONTAINING PROTEIN"/>
    <property type="match status" value="1"/>
</dbReference>
<dbReference type="SUPFAM" id="SSF90002">
    <property type="entry name" value="Hypothetical protein YjiA, C-terminal domain"/>
    <property type="match status" value="1"/>
</dbReference>
<keyword evidence="1" id="KW-0547">Nucleotide-binding</keyword>
<keyword evidence="3" id="KW-0143">Chaperone</keyword>
<evidence type="ECO:0000256" key="2">
    <source>
        <dbReference type="ARBA" id="ARBA00022801"/>
    </source>
</evidence>
<gene>
    <name evidence="7" type="ORF">ACFSUT_35220</name>
</gene>
<sequence>MARQRVPVVLVAGFLGAGKTTMLNHLLANRQGARVGVVVNDFGRVNIDALAVAGQVDTMVSLGNGCLCCAVDASGLDAMLGKLSRPEAGIDVIVVEASGIAEPRDLLRLMIASENPDIRYGGLVEVVDAVEFEATRERHPELAEHLRVADLVVLNKVDRADADAVAKVRGVVEEYAPGVPMVLTERGRVDPALFFDARPRESDGQLSFDDLREHDHSEHLHARYESVTFTSDRPLSPRRLMAFLESRPGGLYRVKGQVDLGLEGGRSRFGLHTVGAFVQVERSAWPRGERRTELVLIGAGIDSAAVERELRACVDERAGHDERGLLRFLRYVDEPDGESSRHAEDG</sequence>
<evidence type="ECO:0000256" key="4">
    <source>
        <dbReference type="ARBA" id="ARBA00034320"/>
    </source>
</evidence>
<comment type="caution">
    <text evidence="7">The sequence shown here is derived from an EMBL/GenBank/DDBJ whole genome shotgun (WGS) entry which is preliminary data.</text>
</comment>
<evidence type="ECO:0000313" key="7">
    <source>
        <dbReference type="EMBL" id="MFD2485570.1"/>
    </source>
</evidence>
<dbReference type="SMART" id="SM00833">
    <property type="entry name" value="CobW_C"/>
    <property type="match status" value="1"/>
</dbReference>
<dbReference type="PANTHER" id="PTHR13748">
    <property type="entry name" value="COBW-RELATED"/>
    <property type="match status" value="1"/>
</dbReference>
<dbReference type="Gene3D" id="3.30.1220.10">
    <property type="entry name" value="CobW-like, C-terminal domain"/>
    <property type="match status" value="1"/>
</dbReference>
<dbReference type="Pfam" id="PF07683">
    <property type="entry name" value="CobW_C"/>
    <property type="match status" value="1"/>
</dbReference>
<evidence type="ECO:0000259" key="6">
    <source>
        <dbReference type="SMART" id="SM00833"/>
    </source>
</evidence>
<dbReference type="InterPro" id="IPR027417">
    <property type="entry name" value="P-loop_NTPase"/>
</dbReference>
<dbReference type="CDD" id="cd03112">
    <property type="entry name" value="CobW-like"/>
    <property type="match status" value="1"/>
</dbReference>
<protein>
    <submittedName>
        <fullName evidence="7">CobW family GTP-binding protein</fullName>
    </submittedName>
</protein>
<dbReference type="SUPFAM" id="SSF52540">
    <property type="entry name" value="P-loop containing nucleoside triphosphate hydrolases"/>
    <property type="match status" value="1"/>
</dbReference>
<keyword evidence="8" id="KW-1185">Reference proteome</keyword>
<evidence type="ECO:0000256" key="5">
    <source>
        <dbReference type="ARBA" id="ARBA00049117"/>
    </source>
</evidence>
<dbReference type="Proteomes" id="UP001597542">
    <property type="component" value="Unassembled WGS sequence"/>
</dbReference>
<dbReference type="Gene3D" id="3.40.50.300">
    <property type="entry name" value="P-loop containing nucleotide triphosphate hydrolases"/>
    <property type="match status" value="1"/>
</dbReference>
<evidence type="ECO:0000256" key="3">
    <source>
        <dbReference type="ARBA" id="ARBA00023186"/>
    </source>
</evidence>
<evidence type="ECO:0000313" key="8">
    <source>
        <dbReference type="Proteomes" id="UP001597542"/>
    </source>
</evidence>
<dbReference type="InterPro" id="IPR003495">
    <property type="entry name" value="CobW/HypB/UreG_nucleotide-bd"/>
</dbReference>
<dbReference type="InterPro" id="IPR036627">
    <property type="entry name" value="CobW-likC_sf"/>
</dbReference>